<dbReference type="CDD" id="cd00431">
    <property type="entry name" value="cysteine_hydrolases"/>
    <property type="match status" value="1"/>
</dbReference>
<organism evidence="3 4">
    <name type="scientific">Tunturiibacter lichenicola</name>
    <dbReference type="NCBI Taxonomy" id="2051959"/>
    <lineage>
        <taxon>Bacteria</taxon>
        <taxon>Pseudomonadati</taxon>
        <taxon>Acidobacteriota</taxon>
        <taxon>Terriglobia</taxon>
        <taxon>Terriglobales</taxon>
        <taxon>Acidobacteriaceae</taxon>
        <taxon>Tunturiibacter</taxon>
    </lineage>
</organism>
<evidence type="ECO:0000313" key="3">
    <source>
        <dbReference type="EMBL" id="NYF51357.1"/>
    </source>
</evidence>
<evidence type="ECO:0000259" key="2">
    <source>
        <dbReference type="Pfam" id="PF00857"/>
    </source>
</evidence>
<comment type="caution">
    <text evidence="3">The sequence shown here is derived from an EMBL/GenBank/DDBJ whole genome shotgun (WGS) entry which is preliminary data.</text>
</comment>
<accession>A0A7Y9T2P0</accession>
<dbReference type="Pfam" id="PF00857">
    <property type="entry name" value="Isochorismatase"/>
    <property type="match status" value="1"/>
</dbReference>
<dbReference type="InterPro" id="IPR050272">
    <property type="entry name" value="Isochorismatase-like_hydrls"/>
</dbReference>
<dbReference type="SUPFAM" id="SSF52499">
    <property type="entry name" value="Isochorismatase-like hydrolases"/>
    <property type="match status" value="1"/>
</dbReference>
<dbReference type="InterPro" id="IPR036380">
    <property type="entry name" value="Isochorismatase-like_sf"/>
</dbReference>
<protein>
    <submittedName>
        <fullName evidence="3">Nicotinamidase-related amidase</fullName>
    </submittedName>
</protein>
<keyword evidence="1" id="KW-0378">Hydrolase</keyword>
<evidence type="ECO:0000313" key="4">
    <source>
        <dbReference type="Proteomes" id="UP000534186"/>
    </source>
</evidence>
<dbReference type="GO" id="GO:0016787">
    <property type="term" value="F:hydrolase activity"/>
    <property type="evidence" value="ECO:0007669"/>
    <property type="project" value="UniProtKB-KW"/>
</dbReference>
<proteinExistence type="predicted"/>
<dbReference type="InterPro" id="IPR000868">
    <property type="entry name" value="Isochorismatase-like_dom"/>
</dbReference>
<feature type="domain" description="Isochorismatase-like" evidence="2">
    <location>
        <begin position="22"/>
        <end position="201"/>
    </location>
</feature>
<dbReference type="Proteomes" id="UP000534186">
    <property type="component" value="Unassembled WGS sequence"/>
</dbReference>
<dbReference type="EMBL" id="JACCCV010000001">
    <property type="protein sequence ID" value="NYF51357.1"/>
    <property type="molecule type" value="Genomic_DNA"/>
</dbReference>
<gene>
    <name evidence="3" type="ORF">HDF12_001722</name>
</gene>
<sequence>MITDNGIEIFTALQDLVHPQRTALLVYDMQVGIIPQIKEGAEILSKVSSLLQATRRAGIRTIFTRHMSLPPELMGSFQYRMAMAWQGKQNPAEISSPFLRDSQAFQLSPELQPLPSEAIFDKLSMSAFEGTPLQFTLRDCGIRSLLLVGIALEIGIEPTCRQAADLGIIPILIRDACGAGNAEAANHCVASLQHMGDTIVTDLATISALVSAIPVPGTSDSR</sequence>
<dbReference type="PANTHER" id="PTHR43540">
    <property type="entry name" value="PEROXYUREIDOACRYLATE/UREIDOACRYLATE AMIDOHYDROLASE-RELATED"/>
    <property type="match status" value="1"/>
</dbReference>
<name>A0A7Y9T2P0_9BACT</name>
<dbReference type="Gene3D" id="3.40.50.850">
    <property type="entry name" value="Isochorismatase-like"/>
    <property type="match status" value="1"/>
</dbReference>
<dbReference type="AlphaFoldDB" id="A0A7Y9T2P0"/>
<reference evidence="3 4" key="1">
    <citation type="submission" date="2020-07" db="EMBL/GenBank/DDBJ databases">
        <title>Genomic Encyclopedia of Type Strains, Phase IV (KMG-V): Genome sequencing to study the core and pangenomes of soil and plant-associated prokaryotes.</title>
        <authorList>
            <person name="Whitman W."/>
        </authorList>
    </citation>
    <scope>NUCLEOTIDE SEQUENCE [LARGE SCALE GENOMIC DNA]</scope>
    <source>
        <strain evidence="3 4">M8UP30</strain>
    </source>
</reference>
<evidence type="ECO:0000256" key="1">
    <source>
        <dbReference type="ARBA" id="ARBA00022801"/>
    </source>
</evidence>